<evidence type="ECO:0000259" key="3">
    <source>
        <dbReference type="PROSITE" id="PS50943"/>
    </source>
</evidence>
<dbReference type="Pfam" id="PF01381">
    <property type="entry name" value="HTH_3"/>
    <property type="match status" value="1"/>
</dbReference>
<dbReference type="PANTHER" id="PTHR46558">
    <property type="entry name" value="TRACRIPTIONAL REGULATORY PROTEIN-RELATED-RELATED"/>
    <property type="match status" value="1"/>
</dbReference>
<dbReference type="GO" id="GO:0003677">
    <property type="term" value="F:DNA binding"/>
    <property type="evidence" value="ECO:0007669"/>
    <property type="project" value="UniProtKB-KW"/>
</dbReference>
<dbReference type="InterPro" id="IPR001387">
    <property type="entry name" value="Cro/C1-type_HTH"/>
</dbReference>
<dbReference type="RefSeq" id="WP_057871750.1">
    <property type="nucleotide sequence ID" value="NZ_AZGB01000016.1"/>
</dbReference>
<dbReference type="Proteomes" id="UP000051451">
    <property type="component" value="Unassembled WGS sequence"/>
</dbReference>
<dbReference type="PANTHER" id="PTHR46558:SF15">
    <property type="entry name" value="HELIX-TURN-HELIX DOMAIN PROTEIN"/>
    <property type="match status" value="1"/>
</dbReference>
<name>A0A0R1VTW1_9LACO</name>
<dbReference type="STRING" id="1423750.FC89_GL001002"/>
<evidence type="ECO:0000313" key="5">
    <source>
        <dbReference type="Proteomes" id="UP000051451"/>
    </source>
</evidence>
<dbReference type="EMBL" id="AZGB01000016">
    <property type="protein sequence ID" value="KRM06134.1"/>
    <property type="molecule type" value="Genomic_DNA"/>
</dbReference>
<evidence type="ECO:0000256" key="2">
    <source>
        <dbReference type="SAM" id="Phobius"/>
    </source>
</evidence>
<protein>
    <recommendedName>
        <fullName evidence="3">HTH cro/C1-type domain-containing protein</fullName>
    </recommendedName>
</protein>
<proteinExistence type="predicted"/>
<sequence length="113" mass="13114">MKLGPQIKAEREKQQLTQEELAQRLNVSRQAVSKWELGTAYPDIERLIQISELFSISLDALIKGDDTLKQRIVIAEHPQTATNFWDFMWHTGWMIAIIAIFFTYKTVVAIWGH</sequence>
<keyword evidence="2" id="KW-0812">Transmembrane</keyword>
<dbReference type="Gene3D" id="1.10.260.40">
    <property type="entry name" value="lambda repressor-like DNA-binding domains"/>
    <property type="match status" value="1"/>
</dbReference>
<dbReference type="OrthoDB" id="9805856at2"/>
<keyword evidence="5" id="KW-1185">Reference proteome</keyword>
<keyword evidence="2" id="KW-0472">Membrane</keyword>
<dbReference type="SUPFAM" id="SSF47413">
    <property type="entry name" value="lambda repressor-like DNA-binding domains"/>
    <property type="match status" value="1"/>
</dbReference>
<comment type="caution">
    <text evidence="4">The sequence shown here is derived from an EMBL/GenBank/DDBJ whole genome shotgun (WGS) entry which is preliminary data.</text>
</comment>
<reference evidence="4 5" key="1">
    <citation type="journal article" date="2015" name="Genome Announc.">
        <title>Expanding the biotechnology potential of lactobacilli through comparative genomics of 213 strains and associated genera.</title>
        <authorList>
            <person name="Sun Z."/>
            <person name="Harris H.M."/>
            <person name="McCann A."/>
            <person name="Guo C."/>
            <person name="Argimon S."/>
            <person name="Zhang W."/>
            <person name="Yang X."/>
            <person name="Jeffery I.B."/>
            <person name="Cooney J.C."/>
            <person name="Kagawa T.F."/>
            <person name="Liu W."/>
            <person name="Song Y."/>
            <person name="Salvetti E."/>
            <person name="Wrobel A."/>
            <person name="Rasinkangas P."/>
            <person name="Parkhill J."/>
            <person name="Rea M.C."/>
            <person name="O'Sullivan O."/>
            <person name="Ritari J."/>
            <person name="Douillard F.P."/>
            <person name="Paul Ross R."/>
            <person name="Yang R."/>
            <person name="Briner A.E."/>
            <person name="Felis G.E."/>
            <person name="de Vos W.M."/>
            <person name="Barrangou R."/>
            <person name="Klaenhammer T.R."/>
            <person name="Caufield P.W."/>
            <person name="Cui Y."/>
            <person name="Zhang H."/>
            <person name="O'Toole P.W."/>
        </authorList>
    </citation>
    <scope>NUCLEOTIDE SEQUENCE [LARGE SCALE GENOMIC DNA]</scope>
    <source>
        <strain evidence="4 5">DSM 18630</strain>
    </source>
</reference>
<keyword evidence="2" id="KW-1133">Transmembrane helix</keyword>
<keyword evidence="1" id="KW-0238">DNA-binding</keyword>
<organism evidence="4 5">
    <name type="scientific">Liquorilactobacillus ghanensis DSM 18630</name>
    <dbReference type="NCBI Taxonomy" id="1423750"/>
    <lineage>
        <taxon>Bacteria</taxon>
        <taxon>Bacillati</taxon>
        <taxon>Bacillota</taxon>
        <taxon>Bacilli</taxon>
        <taxon>Lactobacillales</taxon>
        <taxon>Lactobacillaceae</taxon>
        <taxon>Liquorilactobacillus</taxon>
    </lineage>
</organism>
<feature type="domain" description="HTH cro/C1-type" evidence="3">
    <location>
        <begin position="7"/>
        <end position="61"/>
    </location>
</feature>
<dbReference type="AlphaFoldDB" id="A0A0R1VTW1"/>
<feature type="transmembrane region" description="Helical" evidence="2">
    <location>
        <begin position="93"/>
        <end position="112"/>
    </location>
</feature>
<dbReference type="PATRIC" id="fig|1423750.3.peg.1026"/>
<evidence type="ECO:0000313" key="4">
    <source>
        <dbReference type="EMBL" id="KRM06134.1"/>
    </source>
</evidence>
<gene>
    <name evidence="4" type="ORF">FC89_GL001002</name>
</gene>
<evidence type="ECO:0000256" key="1">
    <source>
        <dbReference type="ARBA" id="ARBA00023125"/>
    </source>
</evidence>
<dbReference type="InterPro" id="IPR010982">
    <property type="entry name" value="Lambda_DNA-bd_dom_sf"/>
</dbReference>
<dbReference type="GeneID" id="98319027"/>
<dbReference type="SMART" id="SM00530">
    <property type="entry name" value="HTH_XRE"/>
    <property type="match status" value="1"/>
</dbReference>
<accession>A0A0R1VTW1</accession>
<dbReference type="PROSITE" id="PS50943">
    <property type="entry name" value="HTH_CROC1"/>
    <property type="match status" value="1"/>
</dbReference>
<dbReference type="CDD" id="cd00093">
    <property type="entry name" value="HTH_XRE"/>
    <property type="match status" value="1"/>
</dbReference>